<keyword evidence="1" id="KW-0175">Coiled coil</keyword>
<dbReference type="PANTHER" id="PTHR39082:SF1">
    <property type="entry name" value="SCAVENGER RECEPTOR CLASS A MEMBER 3"/>
    <property type="match status" value="1"/>
</dbReference>
<dbReference type="Pfam" id="PF01391">
    <property type="entry name" value="Collagen"/>
    <property type="match status" value="1"/>
</dbReference>
<evidence type="ECO:0000256" key="1">
    <source>
        <dbReference type="SAM" id="Coils"/>
    </source>
</evidence>
<organism evidence="3 4">
    <name type="scientific">Malurus cyaneus samueli</name>
    <dbReference type="NCBI Taxonomy" id="2593467"/>
    <lineage>
        <taxon>Eukaryota</taxon>
        <taxon>Metazoa</taxon>
        <taxon>Chordata</taxon>
        <taxon>Craniata</taxon>
        <taxon>Vertebrata</taxon>
        <taxon>Euteleostomi</taxon>
        <taxon>Archelosauria</taxon>
        <taxon>Archosauria</taxon>
        <taxon>Dinosauria</taxon>
        <taxon>Saurischia</taxon>
        <taxon>Theropoda</taxon>
        <taxon>Coelurosauria</taxon>
        <taxon>Aves</taxon>
        <taxon>Neognathae</taxon>
        <taxon>Neoaves</taxon>
        <taxon>Telluraves</taxon>
        <taxon>Australaves</taxon>
        <taxon>Passeriformes</taxon>
        <taxon>Meliphagoidea</taxon>
        <taxon>Maluridae</taxon>
        <taxon>Malurus</taxon>
    </lineage>
</organism>
<feature type="coiled-coil region" evidence="1">
    <location>
        <begin position="188"/>
        <end position="247"/>
    </location>
</feature>
<name>A0A8C5U9I4_9PASS</name>
<evidence type="ECO:0000313" key="3">
    <source>
        <dbReference type="Ensembl" id="ENSMCSP00000018480.1"/>
    </source>
</evidence>
<accession>A0A8C5U9I4</accession>
<feature type="compositionally biased region" description="Pro residues" evidence="2">
    <location>
        <begin position="481"/>
        <end position="492"/>
    </location>
</feature>
<proteinExistence type="predicted"/>
<dbReference type="InterPro" id="IPR008160">
    <property type="entry name" value="Collagen"/>
</dbReference>
<dbReference type="InterPro" id="IPR052376">
    <property type="entry name" value="Oxidative_Scav/Glycosyltrans"/>
</dbReference>
<feature type="compositionally biased region" description="Low complexity" evidence="2">
    <location>
        <begin position="451"/>
        <end position="469"/>
    </location>
</feature>
<dbReference type="PANTHER" id="PTHR39082">
    <property type="entry name" value="PHOSPHOLIPASE C-BETA-2-RELATED"/>
    <property type="match status" value="1"/>
</dbReference>
<evidence type="ECO:0000256" key="2">
    <source>
        <dbReference type="SAM" id="MobiDB-lite"/>
    </source>
</evidence>
<feature type="compositionally biased region" description="Polar residues" evidence="2">
    <location>
        <begin position="114"/>
        <end position="132"/>
    </location>
</feature>
<dbReference type="AlphaFoldDB" id="A0A8C5U9I4"/>
<keyword evidence="4" id="KW-1185">Reference proteome</keyword>
<sequence>MSISRVMESQNSRRIQAGRALNAQIPPVQAAPTLSLAQEPTVERLRGVFLGWVGITGRFPPGSGHRTSGNCSSCRETAALGRELSELRRELQQLQETLLEQEILLEETSRSHARLSSATSSIARGLESSSASVAGVNRKRGAAAGSAPWLPERQRPPGRIRCGASSETPRPGEAELGARGTHEPALRLLALQLRLDNASSELDENQENLQDLRYHRAHGRNRTAERFAELESRLESQQLELATIAANVVATDGHVLGMLRFLDGVRASCSMGVRAHARELLQLDRALGMLREDAEELRERSGILGARLEFDVRNLSALAEEMRAVDARHGEILRNVSVLRGWREWRVSRDRGGKSPLWGQGWAMRDPEAPRGSRARKATLELWAGRERGPAGSAGPRAAGGAGPAGSPAFRGPRPKGGWGSSGSRGPAGTEGDPGPDGARGTGAGGPPGPLGSTGTPGSPGAAGRAGPEGAKGDPGIRGPPGLPGPPGPPGL</sequence>
<dbReference type="OrthoDB" id="5835334at2759"/>
<dbReference type="Ensembl" id="ENSMCST00000018944.1">
    <property type="protein sequence ID" value="ENSMCSP00000018480.1"/>
    <property type="gene ID" value="ENSMCSG00000012978.1"/>
</dbReference>
<dbReference type="Proteomes" id="UP000694560">
    <property type="component" value="Unplaced"/>
</dbReference>
<feature type="region of interest" description="Disordered" evidence="2">
    <location>
        <begin position="384"/>
        <end position="492"/>
    </location>
</feature>
<feature type="region of interest" description="Disordered" evidence="2">
    <location>
        <begin position="110"/>
        <end position="178"/>
    </location>
</feature>
<reference evidence="3" key="1">
    <citation type="submission" date="2025-08" db="UniProtKB">
        <authorList>
            <consortium name="Ensembl"/>
        </authorList>
    </citation>
    <scope>IDENTIFICATION</scope>
</reference>
<evidence type="ECO:0000313" key="4">
    <source>
        <dbReference type="Proteomes" id="UP000694560"/>
    </source>
</evidence>
<reference evidence="3" key="2">
    <citation type="submission" date="2025-09" db="UniProtKB">
        <authorList>
            <consortium name="Ensembl"/>
        </authorList>
    </citation>
    <scope>IDENTIFICATION</scope>
</reference>
<protein>
    <submittedName>
        <fullName evidence="3">Scavenger receptor class A member 3</fullName>
    </submittedName>
</protein>